<gene>
    <name evidence="2" type="ORF">TCNE_LOCUS16933</name>
</gene>
<dbReference type="WBParaSite" id="TCNE_0001693401-mRNA-1">
    <property type="protein sequence ID" value="TCNE_0001693401-mRNA-1"/>
    <property type="gene ID" value="TCNE_0001693401"/>
</dbReference>
<reference evidence="4" key="1">
    <citation type="submission" date="2016-06" db="UniProtKB">
        <authorList>
            <consortium name="WormBaseParasite"/>
        </authorList>
    </citation>
    <scope>IDENTIFICATION</scope>
</reference>
<protein>
    <submittedName>
        <fullName evidence="2 4">Uncharacterized protein</fullName>
    </submittedName>
</protein>
<name>A0A183V863_TOXCA</name>
<accession>A0A183V863</accession>
<evidence type="ECO:0000256" key="1">
    <source>
        <dbReference type="SAM" id="MobiDB-lite"/>
    </source>
</evidence>
<keyword evidence="3" id="KW-1185">Reference proteome</keyword>
<evidence type="ECO:0000313" key="2">
    <source>
        <dbReference type="EMBL" id="VDM48254.1"/>
    </source>
</evidence>
<feature type="region of interest" description="Disordered" evidence="1">
    <location>
        <begin position="39"/>
        <end position="63"/>
    </location>
</feature>
<proteinExistence type="predicted"/>
<sequence>MLSARHCNAAGGLAGLKELTDDLPYFGYGNRWDSFPQVADGGGKHRSPTSSSAFHSGPPSKASILHSTGCVVVIV</sequence>
<dbReference type="AlphaFoldDB" id="A0A183V863"/>
<reference evidence="2 3" key="2">
    <citation type="submission" date="2018-11" db="EMBL/GenBank/DDBJ databases">
        <authorList>
            <consortium name="Pathogen Informatics"/>
        </authorList>
    </citation>
    <scope>NUCLEOTIDE SEQUENCE [LARGE SCALE GENOMIC DNA]</scope>
</reference>
<evidence type="ECO:0000313" key="3">
    <source>
        <dbReference type="Proteomes" id="UP000050794"/>
    </source>
</evidence>
<dbReference type="Proteomes" id="UP000050794">
    <property type="component" value="Unassembled WGS sequence"/>
</dbReference>
<organism evidence="3 4">
    <name type="scientific">Toxocara canis</name>
    <name type="common">Canine roundworm</name>
    <dbReference type="NCBI Taxonomy" id="6265"/>
    <lineage>
        <taxon>Eukaryota</taxon>
        <taxon>Metazoa</taxon>
        <taxon>Ecdysozoa</taxon>
        <taxon>Nematoda</taxon>
        <taxon>Chromadorea</taxon>
        <taxon>Rhabditida</taxon>
        <taxon>Spirurina</taxon>
        <taxon>Ascaridomorpha</taxon>
        <taxon>Ascaridoidea</taxon>
        <taxon>Toxocaridae</taxon>
        <taxon>Toxocara</taxon>
    </lineage>
</organism>
<dbReference type="EMBL" id="UYWY01024011">
    <property type="protein sequence ID" value="VDM48254.1"/>
    <property type="molecule type" value="Genomic_DNA"/>
</dbReference>
<evidence type="ECO:0000313" key="4">
    <source>
        <dbReference type="WBParaSite" id="TCNE_0001693401-mRNA-1"/>
    </source>
</evidence>